<organism evidence="1 2">
    <name type="scientific">Thioclava electrotropha</name>
    <dbReference type="NCBI Taxonomy" id="1549850"/>
    <lineage>
        <taxon>Bacteria</taxon>
        <taxon>Pseudomonadati</taxon>
        <taxon>Pseudomonadota</taxon>
        <taxon>Alphaproteobacteria</taxon>
        <taxon>Rhodobacterales</taxon>
        <taxon>Paracoccaceae</taxon>
        <taxon>Thioclava</taxon>
    </lineage>
</organism>
<proteinExistence type="predicted"/>
<name>A0ABX6YSW9_9RHOB</name>
<dbReference type="Pfam" id="PF11162">
    <property type="entry name" value="DUF2946"/>
    <property type="match status" value="1"/>
</dbReference>
<dbReference type="EMBL" id="CP053562">
    <property type="protein sequence ID" value="QPZ90934.1"/>
    <property type="molecule type" value="Genomic_DNA"/>
</dbReference>
<evidence type="ECO:0000313" key="1">
    <source>
        <dbReference type="EMBL" id="QPZ90934.1"/>
    </source>
</evidence>
<evidence type="ECO:0000313" key="2">
    <source>
        <dbReference type="Proteomes" id="UP000192422"/>
    </source>
</evidence>
<dbReference type="InterPro" id="IPR021333">
    <property type="entry name" value="DUF2946"/>
</dbReference>
<accession>A0ABX6YSW9</accession>
<dbReference type="RefSeq" id="WP_083075411.1">
    <property type="nucleotide sequence ID" value="NZ_CP053562.1"/>
</dbReference>
<dbReference type="Proteomes" id="UP000192422">
    <property type="component" value="Chromosome"/>
</dbReference>
<reference evidence="1 2" key="1">
    <citation type="submission" date="2020-05" db="EMBL/GenBank/DDBJ databases">
        <title>Thioclava electrotropha strain Elox9 finished genome.</title>
        <authorList>
            <person name="Rowe A.R."/>
            <person name="Wilbanks E.G."/>
        </authorList>
    </citation>
    <scope>NUCLEOTIDE SEQUENCE [LARGE SCALE GENOMIC DNA]</scope>
    <source>
        <strain evidence="1 2">Elox9</strain>
    </source>
</reference>
<sequence length="171" mass="17855">MTRPQRASRAFDGKIERGPRLHAPRFDGLRRAQSALLTALVAILLQVVLLTDHLGAAAIAATGRAAPGAQMGLLQICTGEGIVYMTPQGETVAAPDGAAPQPGQTAPTGQVHSQCAVCGSASVCAFEAPDTIVTPARLYREIAPLHASLERVSLPVQTAPRFRHARAPPVV</sequence>
<evidence type="ECO:0008006" key="3">
    <source>
        <dbReference type="Google" id="ProtNLM"/>
    </source>
</evidence>
<protein>
    <recommendedName>
        <fullName evidence="3">DUF2946 domain-containing protein</fullName>
    </recommendedName>
</protein>
<keyword evidence="2" id="KW-1185">Reference proteome</keyword>
<gene>
    <name evidence="1" type="ORF">AKL02_008435</name>
</gene>